<comment type="caution">
    <text evidence="2">The sequence shown here is derived from an EMBL/GenBank/DDBJ whole genome shotgun (WGS) entry which is preliminary data.</text>
</comment>
<gene>
    <name evidence="2" type="ORF">AAHA92_20867</name>
</gene>
<dbReference type="AlphaFoldDB" id="A0ABD1GIL4"/>
<accession>A0ABD1GIL4</accession>
<keyword evidence="3" id="KW-1185">Reference proteome</keyword>
<organism evidence="2 3">
    <name type="scientific">Salvia divinorum</name>
    <name type="common">Maria pastora</name>
    <name type="synonym">Diviner's sage</name>
    <dbReference type="NCBI Taxonomy" id="28513"/>
    <lineage>
        <taxon>Eukaryota</taxon>
        <taxon>Viridiplantae</taxon>
        <taxon>Streptophyta</taxon>
        <taxon>Embryophyta</taxon>
        <taxon>Tracheophyta</taxon>
        <taxon>Spermatophyta</taxon>
        <taxon>Magnoliopsida</taxon>
        <taxon>eudicotyledons</taxon>
        <taxon>Gunneridae</taxon>
        <taxon>Pentapetalae</taxon>
        <taxon>asterids</taxon>
        <taxon>lamiids</taxon>
        <taxon>Lamiales</taxon>
        <taxon>Lamiaceae</taxon>
        <taxon>Nepetoideae</taxon>
        <taxon>Mentheae</taxon>
        <taxon>Salviinae</taxon>
        <taxon>Salvia</taxon>
        <taxon>Salvia subgen. Calosphace</taxon>
    </lineage>
</organism>
<evidence type="ECO:0000313" key="3">
    <source>
        <dbReference type="Proteomes" id="UP001567538"/>
    </source>
</evidence>
<dbReference type="EMBL" id="JBEAFC010000008">
    <property type="protein sequence ID" value="KAL1543957.1"/>
    <property type="molecule type" value="Genomic_DNA"/>
</dbReference>
<reference evidence="2 3" key="1">
    <citation type="submission" date="2024-06" db="EMBL/GenBank/DDBJ databases">
        <title>A chromosome level genome sequence of Diviner's sage (Salvia divinorum).</title>
        <authorList>
            <person name="Ford S.A."/>
            <person name="Ro D.-K."/>
            <person name="Ness R.W."/>
            <person name="Phillips M.A."/>
        </authorList>
    </citation>
    <scope>NUCLEOTIDE SEQUENCE [LARGE SCALE GENOMIC DNA]</scope>
    <source>
        <strain evidence="2">SAF-2024a</strain>
        <tissue evidence="2">Leaf</tissue>
    </source>
</reference>
<proteinExistence type="predicted"/>
<sequence>MGQSSPSQLARILLSREAESKYPPPQKQTHKNSHTNRCGKNGEEIGSLLYYFYSNPISTTTPHPSLSIFSNPNANIQTPLYFPLPLSLSFYHTHAFAYPSALPTPLSPFPSKLYNSCFILFVSQPSLVPLYAFSRWTLKH</sequence>
<dbReference type="Proteomes" id="UP001567538">
    <property type="component" value="Unassembled WGS sequence"/>
</dbReference>
<name>A0ABD1GIL4_SALDI</name>
<evidence type="ECO:0000313" key="2">
    <source>
        <dbReference type="EMBL" id="KAL1543957.1"/>
    </source>
</evidence>
<protein>
    <submittedName>
        <fullName evidence="2">Uncharacterized protein</fullName>
    </submittedName>
</protein>
<evidence type="ECO:0000256" key="1">
    <source>
        <dbReference type="SAM" id="MobiDB-lite"/>
    </source>
</evidence>
<feature type="region of interest" description="Disordered" evidence="1">
    <location>
        <begin position="1"/>
        <end position="40"/>
    </location>
</feature>